<evidence type="ECO:0000313" key="14">
    <source>
        <dbReference type="Proteomes" id="UP000838763"/>
    </source>
</evidence>
<name>A0A9P1MDL3_9PEZI</name>
<dbReference type="InterPro" id="IPR050628">
    <property type="entry name" value="SNF2_RAD54_helicase_TF"/>
</dbReference>
<keyword evidence="4 9" id="KW-0863">Zinc-finger</keyword>
<evidence type="ECO:0000259" key="11">
    <source>
        <dbReference type="PROSITE" id="PS50089"/>
    </source>
</evidence>
<dbReference type="Pfam" id="PF00176">
    <property type="entry name" value="SNF2-rel_dom"/>
    <property type="match status" value="1"/>
</dbReference>
<dbReference type="GO" id="GO:0005634">
    <property type="term" value="C:nucleus"/>
    <property type="evidence" value="ECO:0007669"/>
    <property type="project" value="TreeGrafter"/>
</dbReference>
<reference evidence="13" key="1">
    <citation type="submission" date="2022-11" db="EMBL/GenBank/DDBJ databases">
        <authorList>
            <person name="Scott C."/>
            <person name="Bruce N."/>
        </authorList>
    </citation>
    <scope>NUCLEOTIDE SEQUENCE</scope>
</reference>
<dbReference type="SUPFAM" id="SSF52540">
    <property type="entry name" value="P-loop containing nucleoside triphosphate hydrolases"/>
    <property type="match status" value="2"/>
</dbReference>
<sequence>MLGVPSSPPDEAEEGEELEQDQLDALYRKAQSFDFNTPEAEPSTQYTWPLKDADDKDLPIVEGQDKFYMNPYSGEMTLVFPAQEQKCLGGILADEMGLGKTIQMLSLIHSNKPYPRAQPKTGLSSLQQLRSYGSPEAEVLRAPQTTLVIAPMSLLAQWHSEAEKASKEGTLKAFVYYGSEKNCNLQAMCCEDSAASAPDVVITSYGTVLSEFSQILAKKGDKSHHRGLFSLEFLRIILDEAHTIKNRRSKTSKACYALAAEHRWVLTGTPSTFITLPFESKNFVRALDVVQTVLEPLVMRRTKDMRTPMEAQIYNHVFTRAKNTLDNNMASGTVMKAYASLFAQIIRLRQTCCHPILIRNRDIVAEEEEAASAAAAAADAVAGLADDMDLDVLLQRFTADLADEQSRPGATFGAHVLAQIRSEASHECPICAEEPMIEQTVTGCWHSACKKCLLQYIKHETSREKVPRCVHCREPINVRDLFEVIRHDDDDGNGDMAAALSGTQGGKGAASACSGWGRATRRPSQFTSFLSLIEPALERAGMDFLRLDGSMSQKARAAVLAKFREAGRFTVLLISLKAGGWGLT</sequence>
<dbReference type="SMART" id="SM00487">
    <property type="entry name" value="DEXDc"/>
    <property type="match status" value="1"/>
</dbReference>
<keyword evidence="8" id="KW-0067">ATP-binding</keyword>
<dbReference type="InterPro" id="IPR049730">
    <property type="entry name" value="SNF2/RAD54-like_C"/>
</dbReference>
<organism evidence="13 14">
    <name type="scientific">Parascedosporium putredinis</name>
    <dbReference type="NCBI Taxonomy" id="1442378"/>
    <lineage>
        <taxon>Eukaryota</taxon>
        <taxon>Fungi</taxon>
        <taxon>Dikarya</taxon>
        <taxon>Ascomycota</taxon>
        <taxon>Pezizomycotina</taxon>
        <taxon>Sordariomycetes</taxon>
        <taxon>Hypocreomycetidae</taxon>
        <taxon>Microascales</taxon>
        <taxon>Microascaceae</taxon>
        <taxon>Parascedosporium</taxon>
    </lineage>
</organism>
<dbReference type="InterPro" id="IPR001841">
    <property type="entry name" value="Znf_RING"/>
</dbReference>
<dbReference type="PROSITE" id="PS51192">
    <property type="entry name" value="HELICASE_ATP_BIND_1"/>
    <property type="match status" value="1"/>
</dbReference>
<dbReference type="Gene3D" id="3.40.50.10810">
    <property type="entry name" value="Tandem AAA-ATPase domain"/>
    <property type="match status" value="1"/>
</dbReference>
<dbReference type="Pfam" id="PF00271">
    <property type="entry name" value="Helicase_C"/>
    <property type="match status" value="1"/>
</dbReference>
<evidence type="ECO:0000256" key="10">
    <source>
        <dbReference type="SAM" id="MobiDB-lite"/>
    </source>
</evidence>
<dbReference type="InterPro" id="IPR013083">
    <property type="entry name" value="Znf_RING/FYVE/PHD"/>
</dbReference>
<dbReference type="GO" id="GO:0016787">
    <property type="term" value="F:hydrolase activity"/>
    <property type="evidence" value="ECO:0007669"/>
    <property type="project" value="UniProtKB-KW"/>
</dbReference>
<gene>
    <name evidence="13" type="ORF">PPNO1_LOCUS8581</name>
</gene>
<feature type="domain" description="Helicase ATP-binding" evidence="12">
    <location>
        <begin position="81"/>
        <end position="288"/>
    </location>
</feature>
<evidence type="ECO:0000256" key="6">
    <source>
        <dbReference type="ARBA" id="ARBA00022806"/>
    </source>
</evidence>
<accession>A0A9P1MDL3</accession>
<dbReference type="CDD" id="cd18008">
    <property type="entry name" value="DEXDc_SHPRH-like"/>
    <property type="match status" value="1"/>
</dbReference>
<dbReference type="InterPro" id="IPR001650">
    <property type="entry name" value="Helicase_C-like"/>
</dbReference>
<evidence type="ECO:0000256" key="3">
    <source>
        <dbReference type="ARBA" id="ARBA00022741"/>
    </source>
</evidence>
<dbReference type="InterPro" id="IPR018957">
    <property type="entry name" value="Znf_C3HC4_RING-type"/>
</dbReference>
<comment type="caution">
    <text evidence="13">The sequence shown here is derived from an EMBL/GenBank/DDBJ whole genome shotgun (WGS) entry which is preliminary data.</text>
</comment>
<dbReference type="GO" id="GO:0006281">
    <property type="term" value="P:DNA repair"/>
    <property type="evidence" value="ECO:0007669"/>
    <property type="project" value="TreeGrafter"/>
</dbReference>
<evidence type="ECO:0000256" key="2">
    <source>
        <dbReference type="ARBA" id="ARBA00022723"/>
    </source>
</evidence>
<dbReference type="InterPro" id="IPR027417">
    <property type="entry name" value="P-loop_NTPase"/>
</dbReference>
<evidence type="ECO:0000256" key="1">
    <source>
        <dbReference type="ARBA" id="ARBA00007025"/>
    </source>
</evidence>
<keyword evidence="3" id="KW-0547">Nucleotide-binding</keyword>
<dbReference type="GO" id="GO:0008094">
    <property type="term" value="F:ATP-dependent activity, acting on DNA"/>
    <property type="evidence" value="ECO:0007669"/>
    <property type="project" value="TreeGrafter"/>
</dbReference>
<dbReference type="CDD" id="cd18793">
    <property type="entry name" value="SF2_C_SNF"/>
    <property type="match status" value="1"/>
</dbReference>
<evidence type="ECO:0000256" key="8">
    <source>
        <dbReference type="ARBA" id="ARBA00022840"/>
    </source>
</evidence>
<proteinExistence type="inferred from homology"/>
<dbReference type="PANTHER" id="PTHR45626:SF22">
    <property type="entry name" value="DNA REPAIR PROTEIN RAD5"/>
    <property type="match status" value="1"/>
</dbReference>
<keyword evidence="7" id="KW-0862">Zinc</keyword>
<dbReference type="Gene3D" id="3.30.40.10">
    <property type="entry name" value="Zinc/RING finger domain, C3HC4 (zinc finger)"/>
    <property type="match status" value="1"/>
</dbReference>
<dbReference type="InterPro" id="IPR000330">
    <property type="entry name" value="SNF2_N"/>
</dbReference>
<keyword evidence="5" id="KW-0378">Hydrolase</keyword>
<dbReference type="GO" id="GO:0008270">
    <property type="term" value="F:zinc ion binding"/>
    <property type="evidence" value="ECO:0007669"/>
    <property type="project" value="UniProtKB-KW"/>
</dbReference>
<feature type="domain" description="RING-type" evidence="11">
    <location>
        <begin position="428"/>
        <end position="473"/>
    </location>
</feature>
<dbReference type="PROSITE" id="PS50089">
    <property type="entry name" value="ZF_RING_2"/>
    <property type="match status" value="1"/>
</dbReference>
<dbReference type="Proteomes" id="UP000838763">
    <property type="component" value="Unassembled WGS sequence"/>
</dbReference>
<dbReference type="GO" id="GO:0004386">
    <property type="term" value="F:helicase activity"/>
    <property type="evidence" value="ECO:0007669"/>
    <property type="project" value="UniProtKB-KW"/>
</dbReference>
<dbReference type="PANTHER" id="PTHR45626">
    <property type="entry name" value="TRANSCRIPTION TERMINATION FACTOR 2-RELATED"/>
    <property type="match status" value="1"/>
</dbReference>
<feature type="region of interest" description="Disordered" evidence="10">
    <location>
        <begin position="32"/>
        <end position="51"/>
    </location>
</feature>
<keyword evidence="2" id="KW-0479">Metal-binding</keyword>
<dbReference type="InterPro" id="IPR038718">
    <property type="entry name" value="SNF2-like_sf"/>
</dbReference>
<dbReference type="SUPFAM" id="SSF57850">
    <property type="entry name" value="RING/U-box"/>
    <property type="match status" value="1"/>
</dbReference>
<evidence type="ECO:0000259" key="12">
    <source>
        <dbReference type="PROSITE" id="PS51192"/>
    </source>
</evidence>
<dbReference type="Gene3D" id="3.40.50.300">
    <property type="entry name" value="P-loop containing nucleotide triphosphate hydrolases"/>
    <property type="match status" value="1"/>
</dbReference>
<dbReference type="AlphaFoldDB" id="A0A9P1MDL3"/>
<evidence type="ECO:0000256" key="4">
    <source>
        <dbReference type="ARBA" id="ARBA00022771"/>
    </source>
</evidence>
<dbReference type="GO" id="GO:0005524">
    <property type="term" value="F:ATP binding"/>
    <property type="evidence" value="ECO:0007669"/>
    <property type="project" value="UniProtKB-KW"/>
</dbReference>
<evidence type="ECO:0000256" key="5">
    <source>
        <dbReference type="ARBA" id="ARBA00022801"/>
    </source>
</evidence>
<dbReference type="Pfam" id="PF00097">
    <property type="entry name" value="zf-C3HC4"/>
    <property type="match status" value="1"/>
</dbReference>
<evidence type="ECO:0000256" key="7">
    <source>
        <dbReference type="ARBA" id="ARBA00022833"/>
    </source>
</evidence>
<dbReference type="InterPro" id="IPR014001">
    <property type="entry name" value="Helicase_ATP-bd"/>
</dbReference>
<protein>
    <submittedName>
        <fullName evidence="13">Uncharacterized protein</fullName>
    </submittedName>
</protein>
<evidence type="ECO:0000256" key="9">
    <source>
        <dbReference type="PROSITE-ProRule" id="PRU00175"/>
    </source>
</evidence>
<keyword evidence="6" id="KW-0347">Helicase</keyword>
<evidence type="ECO:0000313" key="13">
    <source>
        <dbReference type="EMBL" id="CAI4219010.1"/>
    </source>
</evidence>
<comment type="similarity">
    <text evidence="1">Belongs to the SNF2/RAD54 helicase family.</text>
</comment>
<dbReference type="EMBL" id="CALLCH030000019">
    <property type="protein sequence ID" value="CAI4219010.1"/>
    <property type="molecule type" value="Genomic_DNA"/>
</dbReference>
<dbReference type="OrthoDB" id="2801544at2759"/>
<keyword evidence="14" id="KW-1185">Reference proteome</keyword>